<evidence type="ECO:0008006" key="4">
    <source>
        <dbReference type="Google" id="ProtNLM"/>
    </source>
</evidence>
<feature type="region of interest" description="Disordered" evidence="1">
    <location>
        <begin position="39"/>
        <end position="91"/>
    </location>
</feature>
<name>A0ABW0SXL5_9GAMM</name>
<comment type="caution">
    <text evidence="2">The sequence shown here is derived from an EMBL/GenBank/DDBJ whole genome shotgun (WGS) entry which is preliminary data.</text>
</comment>
<evidence type="ECO:0000313" key="2">
    <source>
        <dbReference type="EMBL" id="MFC5581762.1"/>
    </source>
</evidence>
<dbReference type="RefSeq" id="WP_377327213.1">
    <property type="nucleotide sequence ID" value="NZ_JBHSNG010000011.1"/>
</dbReference>
<dbReference type="EMBL" id="JBHSNG010000011">
    <property type="protein sequence ID" value="MFC5581762.1"/>
    <property type="molecule type" value="Genomic_DNA"/>
</dbReference>
<evidence type="ECO:0000256" key="1">
    <source>
        <dbReference type="SAM" id="MobiDB-lite"/>
    </source>
</evidence>
<protein>
    <recommendedName>
        <fullName evidence="4">Dihydrouridine synthase (Dus)</fullName>
    </recommendedName>
</protein>
<evidence type="ECO:0000313" key="3">
    <source>
        <dbReference type="Proteomes" id="UP001596111"/>
    </source>
</evidence>
<gene>
    <name evidence="2" type="ORF">ACFPPB_11625</name>
</gene>
<dbReference type="Proteomes" id="UP001596111">
    <property type="component" value="Unassembled WGS sequence"/>
</dbReference>
<keyword evidence="3" id="KW-1185">Reference proteome</keyword>
<proteinExistence type="predicted"/>
<organism evidence="2 3">
    <name type="scientific">Rhodanobacter terrae</name>
    <dbReference type="NCBI Taxonomy" id="418647"/>
    <lineage>
        <taxon>Bacteria</taxon>
        <taxon>Pseudomonadati</taxon>
        <taxon>Pseudomonadota</taxon>
        <taxon>Gammaproteobacteria</taxon>
        <taxon>Lysobacterales</taxon>
        <taxon>Rhodanobacteraceae</taxon>
        <taxon>Rhodanobacter</taxon>
    </lineage>
</organism>
<sequence>MSVPAGRRIRGGFRYRVVASAVLNDTCPCQRLLMKQPTWHRSTQNTRKLPEMPSNVSATEIKESQLQSQKSPDPGDWRISVAPMMDWTDNT</sequence>
<reference evidence="3" key="1">
    <citation type="journal article" date="2019" name="Int. J. Syst. Evol. Microbiol.">
        <title>The Global Catalogue of Microorganisms (GCM) 10K type strain sequencing project: providing services to taxonomists for standard genome sequencing and annotation.</title>
        <authorList>
            <consortium name="The Broad Institute Genomics Platform"/>
            <consortium name="The Broad Institute Genome Sequencing Center for Infectious Disease"/>
            <person name="Wu L."/>
            <person name="Ma J."/>
        </authorList>
    </citation>
    <scope>NUCLEOTIDE SEQUENCE [LARGE SCALE GENOMIC DNA]</scope>
    <source>
        <strain evidence="3">CGMCC 1.13587</strain>
    </source>
</reference>
<accession>A0ABW0SXL5</accession>
<feature type="compositionally biased region" description="Polar residues" evidence="1">
    <location>
        <begin position="54"/>
        <end position="71"/>
    </location>
</feature>